<dbReference type="SUPFAM" id="SSF52200">
    <property type="entry name" value="Toll/Interleukin receptor TIR domain"/>
    <property type="match status" value="1"/>
</dbReference>
<organism evidence="3 4">
    <name type="scientific">Cryobacterium lactosi</name>
    <dbReference type="NCBI Taxonomy" id="1259202"/>
    <lineage>
        <taxon>Bacteria</taxon>
        <taxon>Bacillati</taxon>
        <taxon>Actinomycetota</taxon>
        <taxon>Actinomycetes</taxon>
        <taxon>Micrococcales</taxon>
        <taxon>Microbacteriaceae</taxon>
        <taxon>Cryobacterium</taxon>
    </lineage>
</organism>
<name>A0A4V3IWS1_9MICO</name>
<accession>A0A4V3IWS1</accession>
<dbReference type="GO" id="GO:0007165">
    <property type="term" value="P:signal transduction"/>
    <property type="evidence" value="ECO:0007669"/>
    <property type="project" value="InterPro"/>
</dbReference>
<dbReference type="Proteomes" id="UP000298468">
    <property type="component" value="Unassembled WGS sequence"/>
</dbReference>
<keyword evidence="4" id="KW-1185">Reference proteome</keyword>
<comment type="caution">
    <text evidence="3">The sequence shown here is derived from an EMBL/GenBank/DDBJ whole genome shotgun (WGS) entry which is preliminary data.</text>
</comment>
<keyword evidence="3" id="KW-0675">Receptor</keyword>
<sequence>MFNTPSDWIQVPTKRIFFSHASEDKATVLAVHSELIAHFPDLDAWIDTYEIVGGDSLLDKIAEGMDNADKFFVFLSPISVTKPWVQRELNRALTQEIKGTKPDYVVPVLLGNIDRVPPFLEEKKYIDLHRQTVAEWTAEMKASIDGKDALLRLEPNANLRAKWHTTTGRPNVGAVTFSVASWAENLSFYMRTTVPVFTYDHVWIKGGFRGGFTAHDAPLSNEAGDHFLVYALANTRLSPGDEFQVRMRFPAGVSFKDSFISAGLWDGSGPSNTLISQGSDFSVRPPVDGPDEAPAA</sequence>
<evidence type="ECO:0000313" key="3">
    <source>
        <dbReference type="EMBL" id="TFD86950.1"/>
    </source>
</evidence>
<dbReference type="InterPro" id="IPR035897">
    <property type="entry name" value="Toll_tir_struct_dom_sf"/>
</dbReference>
<evidence type="ECO:0000313" key="4">
    <source>
        <dbReference type="Proteomes" id="UP000298468"/>
    </source>
</evidence>
<dbReference type="OrthoDB" id="7285215at2"/>
<dbReference type="InterPro" id="IPR000157">
    <property type="entry name" value="TIR_dom"/>
</dbReference>
<protein>
    <submittedName>
        <fullName evidence="3">Toll/interleukin-1 receptor domain-containing protein</fullName>
    </submittedName>
</protein>
<reference evidence="3 4" key="1">
    <citation type="submission" date="2019-03" db="EMBL/GenBank/DDBJ databases">
        <title>Genomics of glacier-inhabiting Cryobacterium strains.</title>
        <authorList>
            <person name="Liu Q."/>
            <person name="Xin Y.-H."/>
        </authorList>
    </citation>
    <scope>NUCLEOTIDE SEQUENCE [LARGE SCALE GENOMIC DNA]</scope>
    <source>
        <strain evidence="3 4">Sr59</strain>
    </source>
</reference>
<dbReference type="EMBL" id="SOHM01000031">
    <property type="protein sequence ID" value="TFD86950.1"/>
    <property type="molecule type" value="Genomic_DNA"/>
</dbReference>
<dbReference type="Pfam" id="PF13676">
    <property type="entry name" value="TIR_2"/>
    <property type="match status" value="1"/>
</dbReference>
<feature type="domain" description="TIR" evidence="2">
    <location>
        <begin position="12"/>
        <end position="141"/>
    </location>
</feature>
<dbReference type="AlphaFoldDB" id="A0A4V3IWS1"/>
<evidence type="ECO:0000259" key="2">
    <source>
        <dbReference type="PROSITE" id="PS50104"/>
    </source>
</evidence>
<proteinExistence type="predicted"/>
<feature type="region of interest" description="Disordered" evidence="1">
    <location>
        <begin position="276"/>
        <end position="296"/>
    </location>
</feature>
<gene>
    <name evidence="3" type="ORF">E3T61_13830</name>
</gene>
<evidence type="ECO:0000256" key="1">
    <source>
        <dbReference type="SAM" id="MobiDB-lite"/>
    </source>
</evidence>
<dbReference type="Gene3D" id="3.40.50.10140">
    <property type="entry name" value="Toll/interleukin-1 receptor homology (TIR) domain"/>
    <property type="match status" value="1"/>
</dbReference>
<dbReference type="PROSITE" id="PS50104">
    <property type="entry name" value="TIR"/>
    <property type="match status" value="1"/>
</dbReference>